<dbReference type="EMBL" id="BGPR01049511">
    <property type="protein sequence ID" value="GBO26497.1"/>
    <property type="molecule type" value="Genomic_DNA"/>
</dbReference>
<accession>A0A4Y2VRX4</accession>
<evidence type="ECO:0000313" key="1">
    <source>
        <dbReference type="EMBL" id="GBO26497.1"/>
    </source>
</evidence>
<reference evidence="1 2" key="1">
    <citation type="journal article" date="2019" name="Sci. Rep.">
        <title>Orb-weaving spider Araneus ventricosus genome elucidates the spidroin gene catalogue.</title>
        <authorList>
            <person name="Kono N."/>
            <person name="Nakamura H."/>
            <person name="Ohtoshi R."/>
            <person name="Moran D.A.P."/>
            <person name="Shinohara A."/>
            <person name="Yoshida Y."/>
            <person name="Fujiwara M."/>
            <person name="Mori M."/>
            <person name="Tomita M."/>
            <person name="Arakawa K."/>
        </authorList>
    </citation>
    <scope>NUCLEOTIDE SEQUENCE [LARGE SCALE GENOMIC DNA]</scope>
</reference>
<dbReference type="AlphaFoldDB" id="A0A4Y2VRX4"/>
<sequence>MRRWTNWQRRKVLNLKSQLPKVISRNYSQPHHFIDDKKIGMNAKQEDLSIISYQKSPTSRNPGPWRLFNSPLAMDPFPAFFKGSISITQIVVPVEKWTTLCTLQLAAR</sequence>
<proteinExistence type="predicted"/>
<dbReference type="Proteomes" id="UP000499080">
    <property type="component" value="Unassembled WGS sequence"/>
</dbReference>
<name>A0A4Y2VRX4_ARAVE</name>
<keyword evidence="2" id="KW-1185">Reference proteome</keyword>
<gene>
    <name evidence="1" type="ORF">AVEN_49695_1</name>
</gene>
<evidence type="ECO:0000313" key="2">
    <source>
        <dbReference type="Proteomes" id="UP000499080"/>
    </source>
</evidence>
<organism evidence="1 2">
    <name type="scientific">Araneus ventricosus</name>
    <name type="common">Orbweaver spider</name>
    <name type="synonym">Epeira ventricosa</name>
    <dbReference type="NCBI Taxonomy" id="182803"/>
    <lineage>
        <taxon>Eukaryota</taxon>
        <taxon>Metazoa</taxon>
        <taxon>Ecdysozoa</taxon>
        <taxon>Arthropoda</taxon>
        <taxon>Chelicerata</taxon>
        <taxon>Arachnida</taxon>
        <taxon>Araneae</taxon>
        <taxon>Araneomorphae</taxon>
        <taxon>Entelegynae</taxon>
        <taxon>Araneoidea</taxon>
        <taxon>Araneidae</taxon>
        <taxon>Araneus</taxon>
    </lineage>
</organism>
<comment type="caution">
    <text evidence="1">The sequence shown here is derived from an EMBL/GenBank/DDBJ whole genome shotgun (WGS) entry which is preliminary data.</text>
</comment>
<protein>
    <submittedName>
        <fullName evidence="1">Uncharacterized protein</fullName>
    </submittedName>
</protein>